<comment type="caution">
    <text evidence="2">The sequence shown here is derived from an EMBL/GenBank/DDBJ whole genome shotgun (WGS) entry which is preliminary data.</text>
</comment>
<evidence type="ECO:0000313" key="3">
    <source>
        <dbReference type="Proteomes" id="UP000033451"/>
    </source>
</evidence>
<dbReference type="Pfam" id="PF01370">
    <property type="entry name" value="Epimerase"/>
    <property type="match status" value="1"/>
</dbReference>
<dbReference type="InterPro" id="IPR051783">
    <property type="entry name" value="NAD(P)-dependent_oxidoreduct"/>
</dbReference>
<dbReference type="GO" id="GO:0004029">
    <property type="term" value="F:aldehyde dehydrogenase (NAD+) activity"/>
    <property type="evidence" value="ECO:0007669"/>
    <property type="project" value="TreeGrafter"/>
</dbReference>
<evidence type="ECO:0000313" key="2">
    <source>
        <dbReference type="EMBL" id="KJL35990.1"/>
    </source>
</evidence>
<evidence type="ECO:0000259" key="1">
    <source>
        <dbReference type="Pfam" id="PF01370"/>
    </source>
</evidence>
<dbReference type="PANTHER" id="PTHR48079:SF9">
    <property type="entry name" value="PUTATIVE-RELATED"/>
    <property type="match status" value="1"/>
</dbReference>
<gene>
    <name evidence="2" type="ORF">RR49_02037</name>
</gene>
<dbReference type="EMBL" id="JYIY01000076">
    <property type="protein sequence ID" value="KJL35990.1"/>
    <property type="molecule type" value="Genomic_DNA"/>
</dbReference>
<dbReference type="PANTHER" id="PTHR48079">
    <property type="entry name" value="PROTEIN YEEZ"/>
    <property type="match status" value="1"/>
</dbReference>
<name>A0A0F0LUK7_9MICO</name>
<feature type="domain" description="NAD-dependent epimerase/dehydratase" evidence="1">
    <location>
        <begin position="3"/>
        <end position="214"/>
    </location>
</feature>
<sequence>MRIFVTGATGWIGTAVSAELLSAGHEVVGLARTAAAADTLAARGIEVLRGELTDLDSLRAGAAGADAVAHLAFVHDFARFAESGVIEHHAVAALAETLAPRGGALIVASGMAGYPGQTLTEATPSTQHGIESMRGGSENLALGWAAQGVRAMAARFAPTVHGMGDHGFTAELARIARTQGFAGYVGDGMNRWPAVHRTDAARLVRLAIEGGEPGTIVHAVAEDGIPARDIAAWLGAALGVPVRSVAPADADAHFGWIGRFFAADIAASATLTRERFAWEPTGPTLAEDIAAGAYSG</sequence>
<organism evidence="2 3">
    <name type="scientific">Microbacterium ginsengisoli</name>
    <dbReference type="NCBI Taxonomy" id="400772"/>
    <lineage>
        <taxon>Bacteria</taxon>
        <taxon>Bacillati</taxon>
        <taxon>Actinomycetota</taxon>
        <taxon>Actinomycetes</taxon>
        <taxon>Micrococcales</taxon>
        <taxon>Microbacteriaceae</taxon>
        <taxon>Microbacterium</taxon>
    </lineage>
</organism>
<dbReference type="InterPro" id="IPR036291">
    <property type="entry name" value="NAD(P)-bd_dom_sf"/>
</dbReference>
<dbReference type="STRING" id="400772.RR49_02037"/>
<proteinExistence type="predicted"/>
<dbReference type="PATRIC" id="fig|400772.4.peg.2051"/>
<dbReference type="Proteomes" id="UP000033451">
    <property type="component" value="Unassembled WGS sequence"/>
</dbReference>
<dbReference type="SUPFAM" id="SSF51735">
    <property type="entry name" value="NAD(P)-binding Rossmann-fold domains"/>
    <property type="match status" value="1"/>
</dbReference>
<dbReference type="Gene3D" id="3.40.50.720">
    <property type="entry name" value="NAD(P)-binding Rossmann-like Domain"/>
    <property type="match status" value="1"/>
</dbReference>
<dbReference type="OrthoDB" id="9787292at2"/>
<dbReference type="RefSeq" id="WP_045247948.1">
    <property type="nucleotide sequence ID" value="NZ_DAIQHQ010000003.1"/>
</dbReference>
<keyword evidence="3" id="KW-1185">Reference proteome</keyword>
<reference evidence="2 3" key="1">
    <citation type="submission" date="2015-02" db="EMBL/GenBank/DDBJ databases">
        <title>Draft genome sequences of ten Microbacterium spp. with emphasis on heavy metal contaminated environments.</title>
        <authorList>
            <person name="Corretto E."/>
        </authorList>
    </citation>
    <scope>NUCLEOTIDE SEQUENCE [LARGE SCALE GENOMIC DNA]</scope>
    <source>
        <strain evidence="2 3">DSM 18659</strain>
    </source>
</reference>
<dbReference type="GO" id="GO:0005737">
    <property type="term" value="C:cytoplasm"/>
    <property type="evidence" value="ECO:0007669"/>
    <property type="project" value="TreeGrafter"/>
</dbReference>
<dbReference type="InterPro" id="IPR001509">
    <property type="entry name" value="Epimerase_deHydtase"/>
</dbReference>
<accession>A0A0F0LUK7</accession>
<protein>
    <recommendedName>
        <fullName evidence="1">NAD-dependent epimerase/dehydratase domain-containing protein</fullName>
    </recommendedName>
</protein>
<dbReference type="AlphaFoldDB" id="A0A0F0LUK7"/>